<reference evidence="2 3" key="1">
    <citation type="submission" date="2018-11" db="EMBL/GenBank/DDBJ databases">
        <authorList>
            <consortium name="Pathogen Informatics"/>
        </authorList>
    </citation>
    <scope>NUCLEOTIDE SEQUENCE [LARGE SCALE GENOMIC DNA]</scope>
</reference>
<reference evidence="4" key="2">
    <citation type="submission" date="2019-09" db="UniProtKB">
        <authorList>
            <consortium name="WormBaseParasite"/>
        </authorList>
    </citation>
    <scope>IDENTIFICATION</scope>
</reference>
<evidence type="ECO:0000313" key="3">
    <source>
        <dbReference type="Proteomes" id="UP000050761"/>
    </source>
</evidence>
<organism evidence="3 4">
    <name type="scientific">Heligmosomoides polygyrus</name>
    <name type="common">Parasitic roundworm</name>
    <dbReference type="NCBI Taxonomy" id="6339"/>
    <lineage>
        <taxon>Eukaryota</taxon>
        <taxon>Metazoa</taxon>
        <taxon>Ecdysozoa</taxon>
        <taxon>Nematoda</taxon>
        <taxon>Chromadorea</taxon>
        <taxon>Rhabditida</taxon>
        <taxon>Rhabditina</taxon>
        <taxon>Rhabditomorpha</taxon>
        <taxon>Strongyloidea</taxon>
        <taxon>Heligmosomidae</taxon>
        <taxon>Heligmosomoides</taxon>
    </lineage>
</organism>
<name>A0A183GGC4_HELPZ</name>
<gene>
    <name evidence="2" type="ORF">HPBE_LOCUS21511</name>
</gene>
<keyword evidence="1" id="KW-0472">Membrane</keyword>
<evidence type="ECO:0000313" key="4">
    <source>
        <dbReference type="WBParaSite" id="HPBE_0002151201-mRNA-1"/>
    </source>
</evidence>
<dbReference type="AlphaFoldDB" id="A0A183GGC4"/>
<accession>A0A3P8FSH5</accession>
<dbReference type="Proteomes" id="UP000050761">
    <property type="component" value="Unassembled WGS sequence"/>
</dbReference>
<keyword evidence="1" id="KW-0812">Transmembrane</keyword>
<protein>
    <submittedName>
        <fullName evidence="4">Transmembrane protein 98</fullName>
    </submittedName>
</protein>
<feature type="transmembrane region" description="Helical" evidence="1">
    <location>
        <begin position="17"/>
        <end position="41"/>
    </location>
</feature>
<dbReference type="WBParaSite" id="HPBE_0002151201-mRNA-1">
    <property type="protein sequence ID" value="HPBE_0002151201-mRNA-1"/>
    <property type="gene ID" value="HPBE_0002151201"/>
</dbReference>
<sequence>MQNVDIWEWDTPSVHSLTLAICVVFTALLFCVLCILSLLLCRKSVNAPKDTTLPSTSQSPCGRSAEFIISEVSPRIDPVISKALAVERLLQRSYVFDTRVMGRPDVNVHVVAAKRDYI</sequence>
<evidence type="ECO:0000256" key="1">
    <source>
        <dbReference type="SAM" id="Phobius"/>
    </source>
</evidence>
<keyword evidence="1" id="KW-1133">Transmembrane helix</keyword>
<dbReference type="EMBL" id="UZAH01033075">
    <property type="protein sequence ID" value="VDP26059.1"/>
    <property type="molecule type" value="Genomic_DNA"/>
</dbReference>
<proteinExistence type="predicted"/>
<keyword evidence="3" id="KW-1185">Reference proteome</keyword>
<accession>A0A183GGC4</accession>
<dbReference type="OrthoDB" id="5853117at2759"/>
<evidence type="ECO:0000313" key="2">
    <source>
        <dbReference type="EMBL" id="VDP26059.1"/>
    </source>
</evidence>